<evidence type="ECO:0000313" key="3">
    <source>
        <dbReference type="Proteomes" id="UP001206312"/>
    </source>
</evidence>
<organism evidence="2 3">
    <name type="scientific">Robiginitalea marina</name>
    <dbReference type="NCBI Taxonomy" id="2954105"/>
    <lineage>
        <taxon>Bacteria</taxon>
        <taxon>Pseudomonadati</taxon>
        <taxon>Bacteroidota</taxon>
        <taxon>Flavobacteriia</taxon>
        <taxon>Flavobacteriales</taxon>
        <taxon>Flavobacteriaceae</taxon>
        <taxon>Robiginitalea</taxon>
    </lineage>
</organism>
<gene>
    <name evidence="2" type="ORF">NG653_00545</name>
</gene>
<dbReference type="Pfam" id="PF13480">
    <property type="entry name" value="Acetyltransf_6"/>
    <property type="match status" value="1"/>
</dbReference>
<dbReference type="Gene3D" id="3.40.630.30">
    <property type="match status" value="1"/>
</dbReference>
<dbReference type="InterPro" id="IPR050644">
    <property type="entry name" value="PG_Glycine_Bridge_Synth"/>
</dbReference>
<dbReference type="PANTHER" id="PTHR36174:SF1">
    <property type="entry name" value="LIPID II:GLYCINE GLYCYLTRANSFERASE"/>
    <property type="match status" value="1"/>
</dbReference>
<name>A0ABT1AVE4_9FLAO</name>
<comment type="caution">
    <text evidence="2">The sequence shown here is derived from an EMBL/GenBank/DDBJ whole genome shotgun (WGS) entry which is preliminary data.</text>
</comment>
<dbReference type="Proteomes" id="UP001206312">
    <property type="component" value="Unassembled WGS sequence"/>
</dbReference>
<dbReference type="SUPFAM" id="SSF55729">
    <property type="entry name" value="Acyl-CoA N-acyltransferases (Nat)"/>
    <property type="match status" value="1"/>
</dbReference>
<keyword evidence="3" id="KW-1185">Reference proteome</keyword>
<accession>A0ABT1AVE4</accession>
<dbReference type="InterPro" id="IPR038740">
    <property type="entry name" value="BioF2-like_GNAT_dom"/>
</dbReference>
<protein>
    <submittedName>
        <fullName evidence="2">GNAT family N-acetyltransferase</fullName>
    </submittedName>
</protein>
<dbReference type="RefSeq" id="WP_252739702.1">
    <property type="nucleotide sequence ID" value="NZ_JAMXIB010000001.1"/>
</dbReference>
<dbReference type="EMBL" id="JAMXIB010000001">
    <property type="protein sequence ID" value="MCO5723323.1"/>
    <property type="molecule type" value="Genomic_DNA"/>
</dbReference>
<dbReference type="InterPro" id="IPR016181">
    <property type="entry name" value="Acyl_CoA_acyltransferase"/>
</dbReference>
<evidence type="ECO:0000313" key="2">
    <source>
        <dbReference type="EMBL" id="MCO5723323.1"/>
    </source>
</evidence>
<proteinExistence type="predicted"/>
<feature type="domain" description="BioF2-like acetyltransferase" evidence="1">
    <location>
        <begin position="153"/>
        <end position="282"/>
    </location>
</feature>
<sequence length="346" mass="40679">MLKVIEDEITWRQIIQGFSLYDFYHTWDYHKISKKEGETPLLIYFEQGNTAIALPFLKRRIAQTGYFDLTSVYGYAGPLSRNLDAHFDNSTFREALLELLEACKIISVFSRLNPFISFQDTVLDRIGEIHHLGPIVNIDLTKNEEDQWLAYSKTTKRYVNRLRRLCHVVSVSSGGEVSRFIDLYYETMKRVEAEPDYFFEEAYFFGLMESREFQCDLMIAKLRDTDEIISGALMIKTRDIVQYHLSGTRSEYLNLTPLRLLIDETRIRAMEEGYRFFNLGGGLGSQEDSLFYFKSSFSKDFRSFSVWKYIVNEAVYLDLCEQRKSEIEDPAHFEESGYFPLYRFKS</sequence>
<evidence type="ECO:0000259" key="1">
    <source>
        <dbReference type="Pfam" id="PF13480"/>
    </source>
</evidence>
<reference evidence="2 3" key="1">
    <citation type="submission" date="2022-06" db="EMBL/GenBank/DDBJ databases">
        <authorList>
            <person name="Xuan X."/>
        </authorList>
    </citation>
    <scope>NUCLEOTIDE SEQUENCE [LARGE SCALE GENOMIC DNA]</scope>
    <source>
        <strain evidence="2 3">2V75</strain>
    </source>
</reference>
<dbReference type="PANTHER" id="PTHR36174">
    <property type="entry name" value="LIPID II:GLYCINE GLYCYLTRANSFERASE"/>
    <property type="match status" value="1"/>
</dbReference>